<feature type="transmembrane region" description="Helical" evidence="11">
    <location>
        <begin position="121"/>
        <end position="148"/>
    </location>
</feature>
<dbReference type="PIRSF" id="PIRSF006648">
    <property type="entry name" value="DrrB"/>
    <property type="match status" value="1"/>
</dbReference>
<organism evidence="13 14">
    <name type="scientific">Rhizobium leucaenae</name>
    <dbReference type="NCBI Taxonomy" id="29450"/>
    <lineage>
        <taxon>Bacteria</taxon>
        <taxon>Pseudomonadati</taxon>
        <taxon>Pseudomonadota</taxon>
        <taxon>Alphaproteobacteria</taxon>
        <taxon>Hyphomicrobiales</taxon>
        <taxon>Rhizobiaceae</taxon>
        <taxon>Rhizobium/Agrobacterium group</taxon>
        <taxon>Rhizobium</taxon>
    </lineage>
</organism>
<evidence type="ECO:0000259" key="12">
    <source>
        <dbReference type="PROSITE" id="PS51012"/>
    </source>
</evidence>
<dbReference type="RefSeq" id="WP_028755259.1">
    <property type="nucleotide sequence ID" value="NZ_JACIIG010000033.1"/>
</dbReference>
<evidence type="ECO:0000256" key="7">
    <source>
        <dbReference type="ARBA" id="ARBA00022903"/>
    </source>
</evidence>
<evidence type="ECO:0000256" key="5">
    <source>
        <dbReference type="ARBA" id="ARBA00022597"/>
    </source>
</evidence>
<feature type="transmembrane region" description="Helical" evidence="11">
    <location>
        <begin position="80"/>
        <end position="101"/>
    </location>
</feature>
<evidence type="ECO:0000256" key="8">
    <source>
        <dbReference type="ARBA" id="ARBA00022989"/>
    </source>
</evidence>
<evidence type="ECO:0000256" key="4">
    <source>
        <dbReference type="ARBA" id="ARBA00022475"/>
    </source>
</evidence>
<sequence>MNPHAPAPISLTSLFRSLWTHRELILRMTKRDVIGRYKGSVMGLLWSFLNPLALLSVYTFVFSVVFKARWGIAQEPRSQFAIILFAGMIVHSLFSETLIRAPSLVGTNANFVKKIVFPLEILPVVAIGASCFHAAVSTLVLAGALLLLNGALPWTVVFLPLVILPLVLLALGIAWGLASLGVYLRDVVQPIGLVMTILLFASPVFYPLSALPDGVRAWLIFNPLTFIIEQTRAVLIYGQRPAASGLVLYFLISIGILWLGYAWFQKTRKGFANVL</sequence>
<evidence type="ECO:0000313" key="14">
    <source>
        <dbReference type="Proteomes" id="UP000543836"/>
    </source>
</evidence>
<dbReference type="InterPro" id="IPR013525">
    <property type="entry name" value="ABC2_TM"/>
</dbReference>
<evidence type="ECO:0000256" key="9">
    <source>
        <dbReference type="ARBA" id="ARBA00023047"/>
    </source>
</evidence>
<name>A0A7W7EPX5_9HYPH</name>
<feature type="transmembrane region" description="Helical" evidence="11">
    <location>
        <begin position="48"/>
        <end position="68"/>
    </location>
</feature>
<comment type="caution">
    <text evidence="13">The sequence shown here is derived from an EMBL/GenBank/DDBJ whole genome shotgun (WGS) entry which is preliminary data.</text>
</comment>
<accession>A0A7W7EPX5</accession>
<keyword evidence="14" id="KW-1185">Reference proteome</keyword>
<keyword evidence="8 11" id="KW-1133">Transmembrane helix</keyword>
<evidence type="ECO:0000256" key="6">
    <source>
        <dbReference type="ARBA" id="ARBA00022692"/>
    </source>
</evidence>
<protein>
    <recommendedName>
        <fullName evidence="11">Transport permease protein</fullName>
    </recommendedName>
</protein>
<keyword evidence="9" id="KW-0625">Polysaccharide transport</keyword>
<dbReference type="InterPro" id="IPR047817">
    <property type="entry name" value="ABC2_TM_bact-type"/>
</dbReference>
<dbReference type="GO" id="GO:0140359">
    <property type="term" value="F:ABC-type transporter activity"/>
    <property type="evidence" value="ECO:0007669"/>
    <property type="project" value="InterPro"/>
</dbReference>
<evidence type="ECO:0000256" key="2">
    <source>
        <dbReference type="ARBA" id="ARBA00007783"/>
    </source>
</evidence>
<evidence type="ECO:0000256" key="3">
    <source>
        <dbReference type="ARBA" id="ARBA00022448"/>
    </source>
</evidence>
<dbReference type="GO" id="GO:0015774">
    <property type="term" value="P:polysaccharide transport"/>
    <property type="evidence" value="ECO:0007669"/>
    <property type="project" value="UniProtKB-KW"/>
</dbReference>
<dbReference type="AlphaFoldDB" id="A0A7W7EPX5"/>
<feature type="transmembrane region" description="Helical" evidence="11">
    <location>
        <begin position="243"/>
        <end position="264"/>
    </location>
</feature>
<reference evidence="13 14" key="1">
    <citation type="submission" date="2020-08" db="EMBL/GenBank/DDBJ databases">
        <title>Genomic Encyclopedia of Type Strains, Phase IV (KMG-V): Genome sequencing to study the core and pangenomes of soil and plant-associated prokaryotes.</title>
        <authorList>
            <person name="Whitman W."/>
        </authorList>
    </citation>
    <scope>NUCLEOTIDE SEQUENCE [LARGE SCALE GENOMIC DNA]</scope>
    <source>
        <strain evidence="13 14">SEMIA 492</strain>
    </source>
</reference>
<feature type="transmembrane region" description="Helical" evidence="11">
    <location>
        <begin position="187"/>
        <end position="206"/>
    </location>
</feature>
<gene>
    <name evidence="13" type="ORF">GGE60_005848</name>
</gene>
<dbReference type="Proteomes" id="UP000543836">
    <property type="component" value="Unassembled WGS sequence"/>
</dbReference>
<dbReference type="GO" id="GO:0015920">
    <property type="term" value="P:lipopolysaccharide transport"/>
    <property type="evidence" value="ECO:0007669"/>
    <property type="project" value="TreeGrafter"/>
</dbReference>
<evidence type="ECO:0000256" key="1">
    <source>
        <dbReference type="ARBA" id="ARBA00004651"/>
    </source>
</evidence>
<keyword evidence="3 11" id="KW-0813">Transport</keyword>
<keyword evidence="5" id="KW-0762">Sugar transport</keyword>
<dbReference type="PROSITE" id="PS51012">
    <property type="entry name" value="ABC_TM2"/>
    <property type="match status" value="1"/>
</dbReference>
<proteinExistence type="inferred from homology"/>
<evidence type="ECO:0000313" key="13">
    <source>
        <dbReference type="EMBL" id="MBB4571683.1"/>
    </source>
</evidence>
<keyword evidence="7" id="KW-0972">Capsule biogenesis/degradation</keyword>
<keyword evidence="4 11" id="KW-1003">Cell membrane</keyword>
<evidence type="ECO:0000256" key="11">
    <source>
        <dbReference type="RuleBase" id="RU361157"/>
    </source>
</evidence>
<dbReference type="InterPro" id="IPR000412">
    <property type="entry name" value="ABC_2_transport"/>
</dbReference>
<dbReference type="PANTHER" id="PTHR30413">
    <property type="entry name" value="INNER MEMBRANE TRANSPORT PERMEASE"/>
    <property type="match status" value="1"/>
</dbReference>
<feature type="transmembrane region" description="Helical" evidence="11">
    <location>
        <begin position="155"/>
        <end position="175"/>
    </location>
</feature>
<dbReference type="PANTHER" id="PTHR30413:SF10">
    <property type="entry name" value="CAPSULE POLYSACCHARIDE EXPORT INNER-MEMBRANE PROTEIN CTRC"/>
    <property type="match status" value="1"/>
</dbReference>
<keyword evidence="10 11" id="KW-0472">Membrane</keyword>
<dbReference type="PRINTS" id="PR00164">
    <property type="entry name" value="ABC2TRNSPORT"/>
</dbReference>
<feature type="domain" description="ABC transmembrane type-2" evidence="12">
    <location>
        <begin position="42"/>
        <end position="267"/>
    </location>
</feature>
<comment type="similarity">
    <text evidence="2 11">Belongs to the ABC-2 integral membrane protein family.</text>
</comment>
<dbReference type="EMBL" id="JACIIG010000033">
    <property type="protein sequence ID" value="MBB4571683.1"/>
    <property type="molecule type" value="Genomic_DNA"/>
</dbReference>
<evidence type="ECO:0000256" key="10">
    <source>
        <dbReference type="ARBA" id="ARBA00023136"/>
    </source>
</evidence>
<comment type="subcellular location">
    <subcellularLocation>
        <location evidence="11">Cell inner membrane</location>
        <topology evidence="11">Multi-pass membrane protein</topology>
    </subcellularLocation>
    <subcellularLocation>
        <location evidence="1">Cell membrane</location>
        <topology evidence="1">Multi-pass membrane protein</topology>
    </subcellularLocation>
</comment>
<dbReference type="GO" id="GO:0043190">
    <property type="term" value="C:ATP-binding cassette (ABC) transporter complex"/>
    <property type="evidence" value="ECO:0007669"/>
    <property type="project" value="InterPro"/>
</dbReference>
<dbReference type="Pfam" id="PF01061">
    <property type="entry name" value="ABC2_membrane"/>
    <property type="match status" value="1"/>
</dbReference>
<keyword evidence="6 11" id="KW-0812">Transmembrane</keyword>